<evidence type="ECO:0008006" key="4">
    <source>
        <dbReference type="Google" id="ProtNLM"/>
    </source>
</evidence>
<organism evidence="2 3">
    <name type="scientific">Neocallimastix californiae</name>
    <dbReference type="NCBI Taxonomy" id="1754190"/>
    <lineage>
        <taxon>Eukaryota</taxon>
        <taxon>Fungi</taxon>
        <taxon>Fungi incertae sedis</taxon>
        <taxon>Chytridiomycota</taxon>
        <taxon>Chytridiomycota incertae sedis</taxon>
        <taxon>Neocallimastigomycetes</taxon>
        <taxon>Neocallimastigales</taxon>
        <taxon>Neocallimastigaceae</taxon>
        <taxon>Neocallimastix</taxon>
    </lineage>
</organism>
<reference evidence="2 3" key="1">
    <citation type="submission" date="2016-08" db="EMBL/GenBank/DDBJ databases">
        <title>A Parts List for Fungal Cellulosomes Revealed by Comparative Genomics.</title>
        <authorList>
            <consortium name="DOE Joint Genome Institute"/>
            <person name="Haitjema C.H."/>
            <person name="Gilmore S.P."/>
            <person name="Henske J.K."/>
            <person name="Solomon K.V."/>
            <person name="De Groot R."/>
            <person name="Kuo A."/>
            <person name="Mondo S.J."/>
            <person name="Salamov A.A."/>
            <person name="Labutti K."/>
            <person name="Zhao Z."/>
            <person name="Chiniquy J."/>
            <person name="Barry K."/>
            <person name="Brewer H.M."/>
            <person name="Purvine S.O."/>
            <person name="Wright A.T."/>
            <person name="Boxma B."/>
            <person name="Van Alen T."/>
            <person name="Hackstein J.H."/>
            <person name="Baker S.E."/>
            <person name="Grigoriev I.V."/>
            <person name="O'Malley M.A."/>
        </authorList>
    </citation>
    <scope>NUCLEOTIDE SEQUENCE [LARGE SCALE GENOMIC DNA]</scope>
    <source>
        <strain evidence="2 3">G1</strain>
    </source>
</reference>
<gene>
    <name evidence="2" type="ORF">LY90DRAFT_677279</name>
</gene>
<dbReference type="AlphaFoldDB" id="A0A1Y2A5W8"/>
<dbReference type="STRING" id="1754190.A0A1Y2A5W8"/>
<comment type="caution">
    <text evidence="2">The sequence shown here is derived from an EMBL/GenBank/DDBJ whole genome shotgun (WGS) entry which is preliminary data.</text>
</comment>
<feature type="chain" id="PRO_5012530850" description="Ser-Thr-rich glycosyl-phosphatidyl-inositol-anchored membrane family-domain-containing protein" evidence="1">
    <location>
        <begin position="19"/>
        <end position="186"/>
    </location>
</feature>
<accession>A0A1Y2A5W8</accession>
<evidence type="ECO:0000313" key="2">
    <source>
        <dbReference type="EMBL" id="ORY17898.1"/>
    </source>
</evidence>
<sequence length="186" mass="18110">MKCTLFAIVALAISLVSAEIKITKPVASTKWSFGKTETVEWTAGPTDTGAKDLYVFFLNGSDPKTFKGESYVAKVAVPDVAAGSAKVDLSTVDLTKYPKSSNQYFIRIGDVSGGYSSQFTITGGSGADVPAAAASGATGATGAAAPGAGAAGATAAKPGVAATGLAGAAATGAPGAAATGLAEVLI</sequence>
<dbReference type="Proteomes" id="UP000193920">
    <property type="component" value="Unassembled WGS sequence"/>
</dbReference>
<evidence type="ECO:0000256" key="1">
    <source>
        <dbReference type="SAM" id="SignalP"/>
    </source>
</evidence>
<keyword evidence="1" id="KW-0732">Signal</keyword>
<dbReference type="EMBL" id="MCOG01000323">
    <property type="protein sequence ID" value="ORY17898.1"/>
    <property type="molecule type" value="Genomic_DNA"/>
</dbReference>
<name>A0A1Y2A5W8_9FUNG</name>
<evidence type="ECO:0000313" key="3">
    <source>
        <dbReference type="Proteomes" id="UP000193920"/>
    </source>
</evidence>
<feature type="signal peptide" evidence="1">
    <location>
        <begin position="1"/>
        <end position="18"/>
    </location>
</feature>
<keyword evidence="3" id="KW-1185">Reference proteome</keyword>
<protein>
    <recommendedName>
        <fullName evidence="4">Ser-Thr-rich glycosyl-phosphatidyl-inositol-anchored membrane family-domain-containing protein</fullName>
    </recommendedName>
</protein>
<proteinExistence type="predicted"/>